<sequence length="94" mass="10125">MPCVKDYGRKLGIDTLITARVFQKLRTKAIHLACEGHYFCFIINVVKSGEYRGKISSVFTGSGGSSSELGPVLRPLVGYIVTGSINSSSQDLSP</sequence>
<name>A0AAE1B7L1_9GAST</name>
<accession>A0AAE1B7L1</accession>
<keyword evidence="2" id="KW-1185">Reference proteome</keyword>
<reference evidence="1" key="1">
    <citation type="journal article" date="2023" name="G3 (Bethesda)">
        <title>A reference genome for the long-term kleptoplast-retaining sea slug Elysia crispata morphotype clarki.</title>
        <authorList>
            <person name="Eastman K.E."/>
            <person name="Pendleton A.L."/>
            <person name="Shaikh M.A."/>
            <person name="Suttiyut T."/>
            <person name="Ogas R."/>
            <person name="Tomko P."/>
            <person name="Gavelis G."/>
            <person name="Widhalm J.R."/>
            <person name="Wisecaver J.H."/>
        </authorList>
    </citation>
    <scope>NUCLEOTIDE SEQUENCE</scope>
    <source>
        <strain evidence="1">ECLA1</strain>
    </source>
</reference>
<gene>
    <name evidence="1" type="ORF">RRG08_013461</name>
</gene>
<proteinExistence type="predicted"/>
<dbReference type="AlphaFoldDB" id="A0AAE1B7L1"/>
<comment type="caution">
    <text evidence="1">The sequence shown here is derived from an EMBL/GenBank/DDBJ whole genome shotgun (WGS) entry which is preliminary data.</text>
</comment>
<dbReference type="Proteomes" id="UP001283361">
    <property type="component" value="Unassembled WGS sequence"/>
</dbReference>
<dbReference type="EMBL" id="JAWDGP010000375">
    <property type="protein sequence ID" value="KAK3801067.1"/>
    <property type="molecule type" value="Genomic_DNA"/>
</dbReference>
<evidence type="ECO:0000313" key="2">
    <source>
        <dbReference type="Proteomes" id="UP001283361"/>
    </source>
</evidence>
<protein>
    <submittedName>
        <fullName evidence="1">Uncharacterized protein</fullName>
    </submittedName>
</protein>
<organism evidence="1 2">
    <name type="scientific">Elysia crispata</name>
    <name type="common">lettuce slug</name>
    <dbReference type="NCBI Taxonomy" id="231223"/>
    <lineage>
        <taxon>Eukaryota</taxon>
        <taxon>Metazoa</taxon>
        <taxon>Spiralia</taxon>
        <taxon>Lophotrochozoa</taxon>
        <taxon>Mollusca</taxon>
        <taxon>Gastropoda</taxon>
        <taxon>Heterobranchia</taxon>
        <taxon>Euthyneura</taxon>
        <taxon>Panpulmonata</taxon>
        <taxon>Sacoglossa</taxon>
        <taxon>Placobranchoidea</taxon>
        <taxon>Plakobranchidae</taxon>
        <taxon>Elysia</taxon>
    </lineage>
</organism>
<evidence type="ECO:0000313" key="1">
    <source>
        <dbReference type="EMBL" id="KAK3801067.1"/>
    </source>
</evidence>